<feature type="domain" description="Transcription regulator PadR N-terminal" evidence="1">
    <location>
        <begin position="8"/>
        <end position="83"/>
    </location>
</feature>
<dbReference type="Gene3D" id="1.10.10.10">
    <property type="entry name" value="Winged helix-like DNA-binding domain superfamily/Winged helix DNA-binding domain"/>
    <property type="match status" value="1"/>
</dbReference>
<comment type="caution">
    <text evidence="2">The sequence shown here is derived from an EMBL/GenBank/DDBJ whole genome shotgun (WGS) entry which is preliminary data.</text>
</comment>
<evidence type="ECO:0000313" key="2">
    <source>
        <dbReference type="EMBL" id="PJJ61642.1"/>
    </source>
</evidence>
<dbReference type="Pfam" id="PF03551">
    <property type="entry name" value="PadR"/>
    <property type="match status" value="1"/>
</dbReference>
<dbReference type="PANTHER" id="PTHR43252:SF7">
    <property type="entry name" value="TRANSCRIPTIONAL REGULATOR YQJI"/>
    <property type="match status" value="1"/>
</dbReference>
<evidence type="ECO:0000259" key="1">
    <source>
        <dbReference type="Pfam" id="PF03551"/>
    </source>
</evidence>
<protein>
    <submittedName>
        <fullName evidence="2">DNA-binding PadR family transcriptional regulator</fullName>
    </submittedName>
</protein>
<dbReference type="PANTHER" id="PTHR43252">
    <property type="entry name" value="TRANSCRIPTIONAL REGULATOR YQJI"/>
    <property type="match status" value="1"/>
</dbReference>
<dbReference type="InterPro" id="IPR036390">
    <property type="entry name" value="WH_DNA-bd_sf"/>
</dbReference>
<dbReference type="GO" id="GO:0003677">
    <property type="term" value="F:DNA binding"/>
    <property type="evidence" value="ECO:0007669"/>
    <property type="project" value="UniProtKB-KW"/>
</dbReference>
<proteinExistence type="predicted"/>
<keyword evidence="2" id="KW-0238">DNA-binding</keyword>
<dbReference type="InterPro" id="IPR036388">
    <property type="entry name" value="WH-like_DNA-bd_sf"/>
</dbReference>
<accession>A0A2M9BUS0</accession>
<keyword evidence="3" id="KW-1185">Reference proteome</keyword>
<evidence type="ECO:0000313" key="3">
    <source>
        <dbReference type="Proteomes" id="UP000230161"/>
    </source>
</evidence>
<gene>
    <name evidence="2" type="ORF">CLV54_2590</name>
</gene>
<dbReference type="InterPro" id="IPR005149">
    <property type="entry name" value="Tscrpt_reg_PadR_N"/>
</dbReference>
<dbReference type="Proteomes" id="UP000230161">
    <property type="component" value="Unassembled WGS sequence"/>
</dbReference>
<name>A0A2M9BUS0_9MICO</name>
<dbReference type="RefSeq" id="WP_157802954.1">
    <property type="nucleotide sequence ID" value="NZ_PGFB01000004.1"/>
</dbReference>
<dbReference type="EMBL" id="PGFB01000004">
    <property type="protein sequence ID" value="PJJ61642.1"/>
    <property type="molecule type" value="Genomic_DNA"/>
</dbReference>
<dbReference type="OrthoDB" id="8443918at2"/>
<reference evidence="2 3" key="1">
    <citation type="submission" date="2017-11" db="EMBL/GenBank/DDBJ databases">
        <title>Genomic Encyclopedia of Archaeal and Bacterial Type Strains, Phase II (KMG-II): From Individual Species to Whole Genera.</title>
        <authorList>
            <person name="Goeker M."/>
        </authorList>
    </citation>
    <scope>NUCLEOTIDE SEQUENCE [LARGE SCALE GENOMIC DNA]</scope>
    <source>
        <strain evidence="2 3">DSM 25625</strain>
    </source>
</reference>
<dbReference type="AlphaFoldDB" id="A0A2M9BUS0"/>
<sequence>MSSIRLFILGSLDERGPMHGHQLRLLAQEEHIHKWTDFTVGAIYGAIKRLAAEGLIDGVRSEREGNYPERVVYAISDAGRVSLGVIRLETLREIVLRPDPFDLALARLDGEKLDELPATLGARRDVLEARLRESRAHLENIRRYLTVAETLANEHGLMRLEAELAWLDTVIESLPAIVADETARTTARKAQQQ</sequence>
<organism evidence="2 3">
    <name type="scientific">Compostimonas suwonensis</name>
    <dbReference type="NCBI Taxonomy" id="1048394"/>
    <lineage>
        <taxon>Bacteria</taxon>
        <taxon>Bacillati</taxon>
        <taxon>Actinomycetota</taxon>
        <taxon>Actinomycetes</taxon>
        <taxon>Micrococcales</taxon>
        <taxon>Microbacteriaceae</taxon>
        <taxon>Compostimonas</taxon>
    </lineage>
</organism>
<dbReference type="SUPFAM" id="SSF46785">
    <property type="entry name" value="Winged helix' DNA-binding domain"/>
    <property type="match status" value="1"/>
</dbReference>